<feature type="transmembrane region" description="Helical" evidence="10">
    <location>
        <begin position="110"/>
        <end position="127"/>
    </location>
</feature>
<dbReference type="AlphaFoldDB" id="A0A511K8H1"/>
<evidence type="ECO:0000256" key="6">
    <source>
        <dbReference type="ARBA" id="ARBA00023136"/>
    </source>
</evidence>
<feature type="transmembrane region" description="Helical" evidence="10">
    <location>
        <begin position="169"/>
        <end position="190"/>
    </location>
</feature>
<feature type="transmembrane region" description="Helical" evidence="10">
    <location>
        <begin position="52"/>
        <end position="72"/>
    </location>
</feature>
<feature type="region of interest" description="Disordered" evidence="9">
    <location>
        <begin position="193"/>
        <end position="225"/>
    </location>
</feature>
<dbReference type="PROSITE" id="PS00216">
    <property type="entry name" value="SUGAR_TRANSPORT_1"/>
    <property type="match status" value="1"/>
</dbReference>
<sequence>MDSSRRAQLQYGYHISSLNSSASSLICAAASVPPSRKGLFSLPTCLDMTDSAFGLITSAYTVGGLGGSLNAGGMIERWGKKGTAVRSAGVIGALAVSLGSDVWILVVGRILIGVSCGIATVLVPLYLSSVTPPAIAGSIGILTQISINVGIFAAQGFSIPLSTPGTGNWRLVSLISAGLAVVQILTGPLVPESREKEHKVHDSDADEERAPLAADEGDDEADSLDLRRKGDDEKSLSVAEVLKSRNPTVAKAMWTLVATMVFQQFSGINAVMYYSTSILTAVNPASAKTVSLLVTLVNLIMTFPAIFLIDRLGRRSLLLTSLSLMCLSTALLGWSINNRYFRVASGGIMAFVVSFALGLGPVPFVMVGELPPREAKSATASIAVAVNWISNLVIGLCFLPLRDYLAYRTGGAGDDGEGSGTVFYVFTAWTALGVGVLARLMR</sequence>
<accession>A0A511K8H1</accession>
<feature type="transmembrane region" description="Helical" evidence="10">
    <location>
        <begin position="134"/>
        <end position="157"/>
    </location>
</feature>
<keyword evidence="5 10" id="KW-1133">Transmembrane helix</keyword>
<organism evidence="12 13">
    <name type="scientific">Rhodotorula toruloides</name>
    <name type="common">Yeast</name>
    <name type="synonym">Rhodosporidium toruloides</name>
    <dbReference type="NCBI Taxonomy" id="5286"/>
    <lineage>
        <taxon>Eukaryota</taxon>
        <taxon>Fungi</taxon>
        <taxon>Dikarya</taxon>
        <taxon>Basidiomycota</taxon>
        <taxon>Pucciniomycotina</taxon>
        <taxon>Microbotryomycetes</taxon>
        <taxon>Sporidiobolales</taxon>
        <taxon>Sporidiobolaceae</taxon>
        <taxon>Rhodotorula</taxon>
    </lineage>
</organism>
<dbReference type="InterPro" id="IPR005828">
    <property type="entry name" value="MFS_sugar_transport-like"/>
</dbReference>
<evidence type="ECO:0000256" key="9">
    <source>
        <dbReference type="SAM" id="MobiDB-lite"/>
    </source>
</evidence>
<evidence type="ECO:0000256" key="4">
    <source>
        <dbReference type="ARBA" id="ARBA00022692"/>
    </source>
</evidence>
<dbReference type="InterPro" id="IPR036259">
    <property type="entry name" value="MFS_trans_sf"/>
</dbReference>
<dbReference type="Proteomes" id="UP000321518">
    <property type="component" value="Unassembled WGS sequence"/>
</dbReference>
<keyword evidence="6 10" id="KW-0472">Membrane</keyword>
<comment type="similarity">
    <text evidence="2 8">Belongs to the major facilitator superfamily. Sugar transporter (TC 2.A.1.1) family.</text>
</comment>
<feature type="transmembrane region" description="Helical" evidence="10">
    <location>
        <begin position="252"/>
        <end position="274"/>
    </location>
</feature>
<evidence type="ECO:0000256" key="10">
    <source>
        <dbReference type="SAM" id="Phobius"/>
    </source>
</evidence>
<feature type="transmembrane region" description="Helical" evidence="10">
    <location>
        <begin position="289"/>
        <end position="309"/>
    </location>
</feature>
<feature type="transmembrane region" description="Helical" evidence="10">
    <location>
        <begin position="12"/>
        <end position="32"/>
    </location>
</feature>
<feature type="domain" description="Major facilitator superfamily (MFS) profile" evidence="11">
    <location>
        <begin position="1"/>
        <end position="442"/>
    </location>
</feature>
<feature type="compositionally biased region" description="Basic and acidic residues" evidence="9">
    <location>
        <begin position="193"/>
        <end position="203"/>
    </location>
</feature>
<feature type="transmembrane region" description="Helical" evidence="10">
    <location>
        <begin position="316"/>
        <end position="336"/>
    </location>
</feature>
<feature type="transmembrane region" description="Helical" evidence="10">
    <location>
        <begin position="348"/>
        <end position="368"/>
    </location>
</feature>
<keyword evidence="3 8" id="KW-0813">Transport</keyword>
<feature type="transmembrane region" description="Helical" evidence="10">
    <location>
        <begin position="421"/>
        <end position="441"/>
    </location>
</feature>
<dbReference type="InterPro" id="IPR003663">
    <property type="entry name" value="Sugar/inositol_transpt"/>
</dbReference>
<dbReference type="OrthoDB" id="4540492at2759"/>
<evidence type="ECO:0000256" key="2">
    <source>
        <dbReference type="ARBA" id="ARBA00010992"/>
    </source>
</evidence>
<dbReference type="PROSITE" id="PS50850">
    <property type="entry name" value="MFS"/>
    <property type="match status" value="1"/>
</dbReference>
<dbReference type="InterPro" id="IPR045263">
    <property type="entry name" value="GLUT"/>
</dbReference>
<feature type="transmembrane region" description="Helical" evidence="10">
    <location>
        <begin position="380"/>
        <end position="401"/>
    </location>
</feature>
<proteinExistence type="inferred from homology"/>
<dbReference type="PANTHER" id="PTHR23503:SF8">
    <property type="entry name" value="FACILITATED GLUCOSE TRANSPORTER PROTEIN 1"/>
    <property type="match status" value="1"/>
</dbReference>
<dbReference type="GO" id="GO:0016020">
    <property type="term" value="C:membrane"/>
    <property type="evidence" value="ECO:0007669"/>
    <property type="project" value="UniProtKB-SubCell"/>
</dbReference>
<dbReference type="GO" id="GO:0015149">
    <property type="term" value="F:hexose transmembrane transporter activity"/>
    <property type="evidence" value="ECO:0007669"/>
    <property type="project" value="TreeGrafter"/>
</dbReference>
<evidence type="ECO:0000256" key="8">
    <source>
        <dbReference type="RuleBase" id="RU003346"/>
    </source>
</evidence>
<comment type="subcellular location">
    <subcellularLocation>
        <location evidence="1">Membrane</location>
        <topology evidence="1">Multi-pass membrane protein</topology>
    </subcellularLocation>
</comment>
<reference evidence="12 13" key="1">
    <citation type="submission" date="2019-07" db="EMBL/GenBank/DDBJ databases">
        <title>Rhodotorula toruloides NBRC10032 genome sequencing.</title>
        <authorList>
            <person name="Shida Y."/>
            <person name="Takaku H."/>
            <person name="Ogasawara W."/>
            <person name="Mori K."/>
        </authorList>
    </citation>
    <scope>NUCLEOTIDE SEQUENCE [LARGE SCALE GENOMIC DNA]</scope>
    <source>
        <strain evidence="12 13">NBRC10032</strain>
    </source>
</reference>
<dbReference type="SUPFAM" id="SSF103473">
    <property type="entry name" value="MFS general substrate transporter"/>
    <property type="match status" value="1"/>
</dbReference>
<evidence type="ECO:0000256" key="3">
    <source>
        <dbReference type="ARBA" id="ARBA00022448"/>
    </source>
</evidence>
<dbReference type="EMBL" id="BJWK01000002">
    <property type="protein sequence ID" value="GEM06653.1"/>
    <property type="molecule type" value="Genomic_DNA"/>
</dbReference>
<evidence type="ECO:0000313" key="12">
    <source>
        <dbReference type="EMBL" id="GEM06653.1"/>
    </source>
</evidence>
<dbReference type="NCBIfam" id="TIGR00879">
    <property type="entry name" value="SP"/>
    <property type="match status" value="1"/>
</dbReference>
<evidence type="ECO:0000256" key="5">
    <source>
        <dbReference type="ARBA" id="ARBA00022989"/>
    </source>
</evidence>
<comment type="catalytic activity">
    <reaction evidence="7">
        <text>myo-inositol(out) + H(+)(out) = myo-inositol(in) + H(+)(in)</text>
        <dbReference type="Rhea" id="RHEA:60364"/>
        <dbReference type="ChEBI" id="CHEBI:15378"/>
        <dbReference type="ChEBI" id="CHEBI:17268"/>
    </reaction>
</comment>
<keyword evidence="12" id="KW-0762">Sugar transport</keyword>
<comment type="caution">
    <text evidence="12">The sequence shown here is derived from an EMBL/GenBank/DDBJ whole genome shotgun (WGS) entry which is preliminary data.</text>
</comment>
<evidence type="ECO:0000313" key="13">
    <source>
        <dbReference type="Proteomes" id="UP000321518"/>
    </source>
</evidence>
<evidence type="ECO:0000256" key="7">
    <source>
        <dbReference type="ARBA" id="ARBA00049119"/>
    </source>
</evidence>
<dbReference type="InterPro" id="IPR005829">
    <property type="entry name" value="Sugar_transporter_CS"/>
</dbReference>
<dbReference type="Pfam" id="PF00083">
    <property type="entry name" value="Sugar_tr"/>
    <property type="match status" value="1"/>
</dbReference>
<dbReference type="PANTHER" id="PTHR23503">
    <property type="entry name" value="SOLUTE CARRIER FAMILY 2"/>
    <property type="match status" value="1"/>
</dbReference>
<dbReference type="InterPro" id="IPR020846">
    <property type="entry name" value="MFS_dom"/>
</dbReference>
<evidence type="ECO:0000259" key="11">
    <source>
        <dbReference type="PROSITE" id="PS50850"/>
    </source>
</evidence>
<protein>
    <submittedName>
        <fullName evidence="12">MFS glucose transporter</fullName>
    </submittedName>
</protein>
<name>A0A511K8H1_RHOTO</name>
<keyword evidence="4 10" id="KW-0812">Transmembrane</keyword>
<dbReference type="PRINTS" id="PR00171">
    <property type="entry name" value="SUGRTRNSPORT"/>
</dbReference>
<evidence type="ECO:0000256" key="1">
    <source>
        <dbReference type="ARBA" id="ARBA00004141"/>
    </source>
</evidence>
<dbReference type="Gene3D" id="1.20.1250.20">
    <property type="entry name" value="MFS general substrate transporter like domains"/>
    <property type="match status" value="1"/>
</dbReference>
<feature type="transmembrane region" description="Helical" evidence="10">
    <location>
        <begin position="84"/>
        <end position="104"/>
    </location>
</feature>
<gene>
    <name evidence="12" type="ORF">Rt10032_c02g0670</name>
</gene>